<dbReference type="Proteomes" id="UP000249725">
    <property type="component" value="Unassembled WGS sequence"/>
</dbReference>
<gene>
    <name evidence="13 15" type="primary">flhB</name>
    <name evidence="15" type="ORF">DJ018_09200</name>
</gene>
<dbReference type="GO" id="GO:0009306">
    <property type="term" value="P:protein secretion"/>
    <property type="evidence" value="ECO:0007669"/>
    <property type="project" value="InterPro"/>
</dbReference>
<keyword evidence="15" id="KW-0282">Flagellum</keyword>
<dbReference type="Pfam" id="PF01312">
    <property type="entry name" value="Bac_export_2"/>
    <property type="match status" value="1"/>
</dbReference>
<accession>A0A328AV32</accession>
<evidence type="ECO:0000256" key="11">
    <source>
        <dbReference type="ARBA" id="ARBA00023225"/>
    </source>
</evidence>
<keyword evidence="15" id="KW-0969">Cilium</keyword>
<organism evidence="15 16">
    <name type="scientific">Phenylobacterium deserti</name>
    <dbReference type="NCBI Taxonomy" id="1914756"/>
    <lineage>
        <taxon>Bacteria</taxon>
        <taxon>Pseudomonadati</taxon>
        <taxon>Pseudomonadota</taxon>
        <taxon>Alphaproteobacteria</taxon>
        <taxon>Caulobacterales</taxon>
        <taxon>Caulobacteraceae</taxon>
        <taxon>Phenylobacterium</taxon>
    </lineage>
</organism>
<dbReference type="InterPro" id="IPR006136">
    <property type="entry name" value="FlhB"/>
</dbReference>
<feature type="transmembrane region" description="Helical" evidence="13">
    <location>
        <begin position="86"/>
        <end position="111"/>
    </location>
</feature>
<reference evidence="16" key="1">
    <citation type="submission" date="2018-05" db="EMBL/GenBank/DDBJ databases">
        <authorList>
            <person name="Li X."/>
        </authorList>
    </citation>
    <scope>NUCLEOTIDE SEQUENCE [LARGE SCALE GENOMIC DNA]</scope>
    <source>
        <strain evidence="16">YIM 73061</strain>
    </source>
</reference>
<dbReference type="PRINTS" id="PR00950">
    <property type="entry name" value="TYPE3IMSPROT"/>
</dbReference>
<keyword evidence="15" id="KW-0966">Cell projection</keyword>
<keyword evidence="4 13" id="KW-0813">Transport</keyword>
<sequence length="360" mass="39227">MAEENEGASKTEEPTPQKLQKAREKGDVAKTQDLSGVFVLASTAAVLTAMGGWMCRNVAIAMLPFLEHPDQYVLHGGGGLAVARKAMLACAPIMLILLVVASIAGVAGHLVQTGIMFTPDKLKPDWKKVSPMGGLKRMFGLDSLIQFARSLIKVVITAYVAWWAVKPHMSQLQNLAALDPAAILPFCVQILRRLVFAVVGLLLVVAAADWFIQKQRFMARMKMTKEEVKEDYKQTEGDPHVKAKQKQIRHEKARRRMMQAVPGATVVVMNPTHYAVALRYNQGEDAAPICVAKGLDALALKIRSVAEEAGVPVVEDPPLARALYAAVEIDDMIPPAHYEAVAKVIGFILNAGRRVASRPL</sequence>
<evidence type="ECO:0000256" key="6">
    <source>
        <dbReference type="ARBA" id="ARBA00022692"/>
    </source>
</evidence>
<dbReference type="RefSeq" id="WP_111514515.1">
    <property type="nucleotide sequence ID" value="NZ_QFYR01000001.1"/>
</dbReference>
<evidence type="ECO:0000256" key="1">
    <source>
        <dbReference type="ARBA" id="ARBA00004651"/>
    </source>
</evidence>
<name>A0A328AV32_9CAUL</name>
<keyword evidence="9 13" id="KW-1133">Transmembrane helix</keyword>
<evidence type="ECO:0000256" key="13">
    <source>
        <dbReference type="RuleBase" id="RU364091"/>
    </source>
</evidence>
<dbReference type="EMBL" id="QFYR01000001">
    <property type="protein sequence ID" value="RAK58065.1"/>
    <property type="molecule type" value="Genomic_DNA"/>
</dbReference>
<evidence type="ECO:0000256" key="7">
    <source>
        <dbReference type="ARBA" id="ARBA00022795"/>
    </source>
</evidence>
<evidence type="ECO:0000256" key="5">
    <source>
        <dbReference type="ARBA" id="ARBA00022475"/>
    </source>
</evidence>
<keyword evidence="8 13" id="KW-0653">Protein transport</keyword>
<dbReference type="PANTHER" id="PTHR30531">
    <property type="entry name" value="FLAGELLAR BIOSYNTHETIC PROTEIN FLHB"/>
    <property type="match status" value="1"/>
</dbReference>
<keyword evidence="6 13" id="KW-0812">Transmembrane</keyword>
<dbReference type="Gene3D" id="3.40.1690.10">
    <property type="entry name" value="secretion proteins EscU"/>
    <property type="match status" value="1"/>
</dbReference>
<feature type="compositionally biased region" description="Basic and acidic residues" evidence="14">
    <location>
        <begin position="7"/>
        <end position="27"/>
    </location>
</feature>
<dbReference type="InterPro" id="IPR029025">
    <property type="entry name" value="T3SS_substrate_exporter_C"/>
</dbReference>
<evidence type="ECO:0000256" key="12">
    <source>
        <dbReference type="ARBA" id="ARBA00025078"/>
    </source>
</evidence>
<keyword evidence="16" id="KW-1185">Reference proteome</keyword>
<comment type="similarity">
    <text evidence="2 13">Belongs to the type III secretion exporter family.</text>
</comment>
<evidence type="ECO:0000256" key="14">
    <source>
        <dbReference type="SAM" id="MobiDB-lite"/>
    </source>
</evidence>
<comment type="function">
    <text evidence="12 13">Required for formation of the rod structure in the basal body of the flagellar apparatus. Together with FliI and FliH, may constitute the export apparatus of flagellin.</text>
</comment>
<proteinExistence type="inferred from homology"/>
<dbReference type="PANTHER" id="PTHR30531:SF12">
    <property type="entry name" value="FLAGELLAR BIOSYNTHETIC PROTEIN FLHB"/>
    <property type="match status" value="1"/>
</dbReference>
<keyword evidence="7 13" id="KW-1005">Bacterial flagellum biogenesis</keyword>
<comment type="caution">
    <text evidence="15">The sequence shown here is derived from an EMBL/GenBank/DDBJ whole genome shotgun (WGS) entry which is preliminary data.</text>
</comment>
<feature type="transmembrane region" description="Helical" evidence="13">
    <location>
        <begin position="147"/>
        <end position="165"/>
    </location>
</feature>
<evidence type="ECO:0000313" key="16">
    <source>
        <dbReference type="Proteomes" id="UP000249725"/>
    </source>
</evidence>
<dbReference type="Gene3D" id="6.10.250.2080">
    <property type="match status" value="1"/>
</dbReference>
<dbReference type="AlphaFoldDB" id="A0A328AV32"/>
<dbReference type="GO" id="GO:0005886">
    <property type="term" value="C:plasma membrane"/>
    <property type="evidence" value="ECO:0007669"/>
    <property type="project" value="UniProtKB-SubCell"/>
</dbReference>
<evidence type="ECO:0000256" key="9">
    <source>
        <dbReference type="ARBA" id="ARBA00022989"/>
    </source>
</evidence>
<feature type="region of interest" description="Disordered" evidence="14">
    <location>
        <begin position="1"/>
        <end position="27"/>
    </location>
</feature>
<evidence type="ECO:0000256" key="4">
    <source>
        <dbReference type="ARBA" id="ARBA00022448"/>
    </source>
</evidence>
<evidence type="ECO:0000256" key="8">
    <source>
        <dbReference type="ARBA" id="ARBA00022927"/>
    </source>
</evidence>
<dbReference type="NCBIfam" id="TIGR00328">
    <property type="entry name" value="flhB"/>
    <property type="match status" value="1"/>
</dbReference>
<protein>
    <recommendedName>
        <fullName evidence="3 13">Flagellar biosynthetic protein FlhB</fullName>
    </recommendedName>
</protein>
<evidence type="ECO:0000256" key="3">
    <source>
        <dbReference type="ARBA" id="ARBA00021622"/>
    </source>
</evidence>
<comment type="subcellular location">
    <subcellularLocation>
        <location evidence="1">Cell membrane</location>
        <topology evidence="1">Multi-pass membrane protein</topology>
    </subcellularLocation>
</comment>
<dbReference type="SUPFAM" id="SSF160544">
    <property type="entry name" value="EscU C-terminal domain-like"/>
    <property type="match status" value="1"/>
</dbReference>
<feature type="transmembrane region" description="Helical" evidence="13">
    <location>
        <begin position="37"/>
        <end position="66"/>
    </location>
</feature>
<dbReference type="GO" id="GO:0044780">
    <property type="term" value="P:bacterial-type flagellum assembly"/>
    <property type="evidence" value="ECO:0007669"/>
    <property type="project" value="InterPro"/>
</dbReference>
<dbReference type="InterPro" id="IPR006135">
    <property type="entry name" value="T3SS_substrate_exporter"/>
</dbReference>
<keyword evidence="5 13" id="KW-1003">Cell membrane</keyword>
<feature type="transmembrane region" description="Helical" evidence="13">
    <location>
        <begin position="194"/>
        <end position="212"/>
    </location>
</feature>
<evidence type="ECO:0000256" key="2">
    <source>
        <dbReference type="ARBA" id="ARBA00010690"/>
    </source>
</evidence>
<dbReference type="OrthoDB" id="9807950at2"/>
<evidence type="ECO:0000313" key="15">
    <source>
        <dbReference type="EMBL" id="RAK58065.1"/>
    </source>
</evidence>
<evidence type="ECO:0000256" key="10">
    <source>
        <dbReference type="ARBA" id="ARBA00023136"/>
    </source>
</evidence>
<keyword evidence="10 13" id="KW-0472">Membrane</keyword>
<keyword evidence="11 13" id="KW-1006">Bacterial flagellum protein export</keyword>